<evidence type="ECO:0000313" key="1">
    <source>
        <dbReference type="EMBL" id="QLD23439.1"/>
    </source>
</evidence>
<name>A0A7H8XGE4_9ACTN</name>
<organism evidence="1 2">
    <name type="scientific">Micromonospora carbonacea</name>
    <dbReference type="NCBI Taxonomy" id="47853"/>
    <lineage>
        <taxon>Bacteria</taxon>
        <taxon>Bacillati</taxon>
        <taxon>Actinomycetota</taxon>
        <taxon>Actinomycetes</taxon>
        <taxon>Micromonosporales</taxon>
        <taxon>Micromonosporaceae</taxon>
        <taxon>Micromonospora</taxon>
    </lineage>
</organism>
<dbReference type="AlphaFoldDB" id="A0A7H8XGE4"/>
<dbReference type="Proteomes" id="UP000509335">
    <property type="component" value="Chromosome"/>
</dbReference>
<evidence type="ECO:0000313" key="2">
    <source>
        <dbReference type="Proteomes" id="UP000509335"/>
    </source>
</evidence>
<protein>
    <submittedName>
        <fullName evidence="1">Uncharacterized protein</fullName>
    </submittedName>
</protein>
<sequence>MTSGNAGRGLDRFRGLGRIIPGFGIWCSGGAPMSACWFGGGSCWLVLTSAFACRLVWIMVGALVLQGSAIGHRPLWSTMWILVSEVDVGRLVAVDLGWRG</sequence>
<dbReference type="EMBL" id="CP058322">
    <property type="protein sequence ID" value="QLD23439.1"/>
    <property type="molecule type" value="Genomic_DNA"/>
</dbReference>
<gene>
    <name evidence="1" type="ORF">HXZ27_03745</name>
</gene>
<proteinExistence type="predicted"/>
<dbReference type="KEGG" id="mcab:HXZ27_03745"/>
<reference evidence="1 2" key="1">
    <citation type="submission" date="2020-07" db="EMBL/GenBank/DDBJ databases">
        <title>A bifunctional nitrone conjugated secondary metabolite targeting the ribosome.</title>
        <authorList>
            <person name="Limbrick E.M."/>
            <person name="Graf M."/>
            <person name="Derewacz D.K."/>
            <person name="Nguyen F."/>
            <person name="Spraggins J.M."/>
            <person name="Wieland M."/>
            <person name="Ynigez-Gutierrez A.E."/>
            <person name="Reisman B.J."/>
            <person name="Zinshteyn B."/>
            <person name="McCulloch K."/>
            <person name="Iverson T.M."/>
            <person name="Green R."/>
            <person name="Wilson D.N."/>
            <person name="Bachmann B.O."/>
        </authorList>
    </citation>
    <scope>NUCLEOTIDE SEQUENCE [LARGE SCALE GENOMIC DNA]</scope>
    <source>
        <strain evidence="2">aurantiaca</strain>
    </source>
</reference>
<accession>A0A7H8XGE4</accession>